<dbReference type="PANTHER" id="PTHR10900">
    <property type="entry name" value="PERIOSTIN-RELATED"/>
    <property type="match status" value="1"/>
</dbReference>
<dbReference type="InterPro" id="IPR036378">
    <property type="entry name" value="FAS1_dom_sf"/>
</dbReference>
<dbReference type="Proteomes" id="UP000296706">
    <property type="component" value="Chromosome"/>
</dbReference>
<accession>A0A4D6HG24</accession>
<dbReference type="InterPro" id="IPR050904">
    <property type="entry name" value="Adhesion/Biosynth-related"/>
</dbReference>
<evidence type="ECO:0000256" key="1">
    <source>
        <dbReference type="SAM" id="MobiDB-lite"/>
    </source>
</evidence>
<sequence length="188" mass="19460">MQRPIGRRTVLKTIGAAGAALAVGGVGTASARRGRGPRGRDAARQRQGASADPTLVEFAIAANTSGPYAGQFDTLIAGLVAKPALLKTLNTARGQYTVFAPVDDAFAAIGFDEANADDIPADVLAYHLTRGRRYAKSVLGAPRLRMLNKGFVTQDGGVLNDGQATIVATDFEASNGVLHAIDGVLLES</sequence>
<name>A0A4D6HG24_9EURY</name>
<dbReference type="GO" id="GO:0005615">
    <property type="term" value="C:extracellular space"/>
    <property type="evidence" value="ECO:0007669"/>
    <property type="project" value="TreeGrafter"/>
</dbReference>
<evidence type="ECO:0000313" key="4">
    <source>
        <dbReference type="Proteomes" id="UP000296706"/>
    </source>
</evidence>
<dbReference type="Pfam" id="PF02469">
    <property type="entry name" value="Fasciclin"/>
    <property type="match status" value="1"/>
</dbReference>
<dbReference type="InterPro" id="IPR000782">
    <property type="entry name" value="FAS1_domain"/>
</dbReference>
<dbReference type="AlphaFoldDB" id="A0A4D6HG24"/>
<proteinExistence type="predicted"/>
<dbReference type="InterPro" id="IPR006311">
    <property type="entry name" value="TAT_signal"/>
</dbReference>
<dbReference type="PROSITE" id="PS50213">
    <property type="entry name" value="FAS1"/>
    <property type="match status" value="1"/>
</dbReference>
<dbReference type="RefSeq" id="WP_049994401.1">
    <property type="nucleotide sequence ID" value="NZ_CP031310.1"/>
</dbReference>
<organism evidence="3 4">
    <name type="scientific">Halapricum salinum</name>
    <dbReference type="NCBI Taxonomy" id="1457250"/>
    <lineage>
        <taxon>Archaea</taxon>
        <taxon>Methanobacteriati</taxon>
        <taxon>Methanobacteriota</taxon>
        <taxon>Stenosarchaea group</taxon>
        <taxon>Halobacteria</taxon>
        <taxon>Halobacteriales</taxon>
        <taxon>Haloarculaceae</taxon>
        <taxon>Halapricum</taxon>
    </lineage>
</organism>
<feature type="domain" description="FAS1" evidence="2">
    <location>
        <begin position="56"/>
        <end position="185"/>
    </location>
</feature>
<dbReference type="PROSITE" id="PS51318">
    <property type="entry name" value="TAT"/>
    <property type="match status" value="1"/>
</dbReference>
<dbReference type="PANTHER" id="PTHR10900:SF77">
    <property type="entry name" value="FI19380P1"/>
    <property type="match status" value="1"/>
</dbReference>
<evidence type="ECO:0000313" key="3">
    <source>
        <dbReference type="EMBL" id="QCC51992.1"/>
    </source>
</evidence>
<feature type="region of interest" description="Disordered" evidence="1">
    <location>
        <begin position="29"/>
        <end position="50"/>
    </location>
</feature>
<evidence type="ECO:0000259" key="2">
    <source>
        <dbReference type="PROSITE" id="PS50213"/>
    </source>
</evidence>
<keyword evidence="4" id="KW-1185">Reference proteome</keyword>
<dbReference type="OrthoDB" id="105895at2157"/>
<dbReference type="Gene3D" id="2.30.180.10">
    <property type="entry name" value="FAS1 domain"/>
    <property type="match status" value="1"/>
</dbReference>
<dbReference type="EMBL" id="CP031310">
    <property type="protein sequence ID" value="QCC51992.1"/>
    <property type="molecule type" value="Genomic_DNA"/>
</dbReference>
<dbReference type="KEGG" id="hsn:DV733_12475"/>
<dbReference type="SUPFAM" id="SSF82153">
    <property type="entry name" value="FAS1 domain"/>
    <property type="match status" value="1"/>
</dbReference>
<gene>
    <name evidence="3" type="ORF">DV733_12475</name>
</gene>
<dbReference type="GeneID" id="39848690"/>
<protein>
    <submittedName>
        <fullName evidence="3">Fasciclin domain-containing protein</fullName>
    </submittedName>
</protein>
<reference evidence="3 4" key="1">
    <citation type="journal article" date="2019" name="Nat. Commun.">
        <title>A new type of DNA phosphorothioation-based antiviral system in archaea.</title>
        <authorList>
            <person name="Xiong L."/>
            <person name="Liu S."/>
            <person name="Chen S."/>
            <person name="Xiao Y."/>
            <person name="Zhu B."/>
            <person name="Gao Y."/>
            <person name="Zhang Y."/>
            <person name="Chen B."/>
            <person name="Luo J."/>
            <person name="Deng Z."/>
            <person name="Chen X."/>
            <person name="Wang L."/>
            <person name="Chen S."/>
        </authorList>
    </citation>
    <scope>NUCLEOTIDE SEQUENCE [LARGE SCALE GENOMIC DNA]</scope>
    <source>
        <strain evidence="3 4">CBA1105</strain>
    </source>
</reference>
<dbReference type="STRING" id="1457250.GCA_000755225_00392"/>
<dbReference type="SMART" id="SM00554">
    <property type="entry name" value="FAS1"/>
    <property type="match status" value="1"/>
</dbReference>